<gene>
    <name evidence="3" type="ORF">BOLC9T59896H</name>
</gene>
<dbReference type="CDD" id="cd00371">
    <property type="entry name" value="HMA"/>
    <property type="match status" value="1"/>
</dbReference>
<dbReference type="SMR" id="A0A3P6DSI5"/>
<dbReference type="PROSITE" id="PS50846">
    <property type="entry name" value="HMA_2"/>
    <property type="match status" value="1"/>
</dbReference>
<dbReference type="EMBL" id="LR031875">
    <property type="protein sequence ID" value="VDD34573.1"/>
    <property type="molecule type" value="Genomic_DNA"/>
</dbReference>
<reference evidence="3" key="1">
    <citation type="submission" date="2018-11" db="EMBL/GenBank/DDBJ databases">
        <authorList>
            <consortium name="Genoscope - CEA"/>
            <person name="William W."/>
        </authorList>
    </citation>
    <scope>NUCLEOTIDE SEQUENCE</scope>
</reference>
<dbReference type="AlphaFoldDB" id="A0A3P6DSI5"/>
<sequence length="81" mass="9314">MIILDGQVVEMKVNLHCDECIRKILKAIKKIEDIETYDVDTQLNKVTVTGNVTDEQVIRVLQKVRKTAVKWDQANQTLFAN</sequence>
<dbReference type="PANTHER" id="PTHR22814:SF304">
    <property type="entry name" value="HEAVY METAL TRANSPORT_DETOXIFICATION SUPERFAMILY PROTEIN"/>
    <property type="match status" value="1"/>
</dbReference>
<dbReference type="Pfam" id="PF00403">
    <property type="entry name" value="HMA"/>
    <property type="match status" value="1"/>
</dbReference>
<proteinExistence type="predicted"/>
<dbReference type="Gene3D" id="3.30.70.100">
    <property type="match status" value="1"/>
</dbReference>
<keyword evidence="1" id="KW-0479">Metal-binding</keyword>
<feature type="domain" description="HMA" evidence="2">
    <location>
        <begin position="6"/>
        <end position="69"/>
    </location>
</feature>
<name>A0A3P6DSI5_BRAOL</name>
<organism evidence="3">
    <name type="scientific">Brassica oleracea</name>
    <name type="common">Wild cabbage</name>
    <dbReference type="NCBI Taxonomy" id="3712"/>
    <lineage>
        <taxon>Eukaryota</taxon>
        <taxon>Viridiplantae</taxon>
        <taxon>Streptophyta</taxon>
        <taxon>Embryophyta</taxon>
        <taxon>Tracheophyta</taxon>
        <taxon>Spermatophyta</taxon>
        <taxon>Magnoliopsida</taxon>
        <taxon>eudicotyledons</taxon>
        <taxon>Gunneridae</taxon>
        <taxon>Pentapetalae</taxon>
        <taxon>rosids</taxon>
        <taxon>malvids</taxon>
        <taxon>Brassicales</taxon>
        <taxon>Brassicaceae</taxon>
        <taxon>Brassiceae</taxon>
        <taxon>Brassica</taxon>
    </lineage>
</organism>
<dbReference type="InterPro" id="IPR006121">
    <property type="entry name" value="HMA_dom"/>
</dbReference>
<evidence type="ECO:0000313" key="3">
    <source>
        <dbReference type="EMBL" id="VDD34573.1"/>
    </source>
</evidence>
<evidence type="ECO:0000259" key="2">
    <source>
        <dbReference type="PROSITE" id="PS50846"/>
    </source>
</evidence>
<dbReference type="PANTHER" id="PTHR22814">
    <property type="entry name" value="COPPER TRANSPORT PROTEIN ATOX1-RELATED"/>
    <property type="match status" value="1"/>
</dbReference>
<dbReference type="GO" id="GO:0046872">
    <property type="term" value="F:metal ion binding"/>
    <property type="evidence" value="ECO:0007669"/>
    <property type="project" value="UniProtKB-KW"/>
</dbReference>
<evidence type="ECO:0000256" key="1">
    <source>
        <dbReference type="ARBA" id="ARBA00022723"/>
    </source>
</evidence>
<dbReference type="InterPro" id="IPR036163">
    <property type="entry name" value="HMA_dom_sf"/>
</dbReference>
<protein>
    <recommendedName>
        <fullName evidence="2">HMA domain-containing protein</fullName>
    </recommendedName>
</protein>
<dbReference type="SUPFAM" id="SSF55008">
    <property type="entry name" value="HMA, heavy metal-associated domain"/>
    <property type="match status" value="1"/>
</dbReference>
<accession>A0A3P6DSI5</accession>